<evidence type="ECO:0000256" key="1">
    <source>
        <dbReference type="SAM" id="Coils"/>
    </source>
</evidence>
<name>A0A0C2HJZ8_9STAP</name>
<keyword evidence="2" id="KW-1133">Transmembrane helix</keyword>
<dbReference type="PANTHER" id="PTHR41259:SF1">
    <property type="entry name" value="DOUBLE-STRAND BREAK REPAIR RAD50 ATPASE, PUTATIVE-RELATED"/>
    <property type="match status" value="1"/>
</dbReference>
<dbReference type="GeneID" id="77845922"/>
<gene>
    <name evidence="5" type="ORF">F7P68_0011580</name>
    <name evidence="4" type="ORF">SN16_10170</name>
</gene>
<dbReference type="AlphaFoldDB" id="A0A0C2HJZ8"/>
<evidence type="ECO:0000313" key="4">
    <source>
        <dbReference type="EMBL" id="KIH69886.1"/>
    </source>
</evidence>
<feature type="domain" description="YhaN AAA" evidence="3">
    <location>
        <begin position="1"/>
        <end position="205"/>
    </location>
</feature>
<dbReference type="EMBL" id="JABEVU030000001">
    <property type="protein sequence ID" value="MDB0581171.1"/>
    <property type="molecule type" value="Genomic_DNA"/>
</dbReference>
<comment type="caution">
    <text evidence="4">The sequence shown here is derived from an EMBL/GenBank/DDBJ whole genome shotgun (WGS) entry which is preliminary data.</text>
</comment>
<evidence type="ECO:0000313" key="5">
    <source>
        <dbReference type="EMBL" id="MDB0581171.1"/>
    </source>
</evidence>
<dbReference type="OrthoDB" id="9764467at2"/>
<evidence type="ECO:0000313" key="6">
    <source>
        <dbReference type="Proteomes" id="UP000031546"/>
    </source>
</evidence>
<dbReference type="PANTHER" id="PTHR41259">
    <property type="entry name" value="DOUBLE-STRAND BREAK REPAIR RAD50 ATPASE, PUTATIVE-RELATED"/>
    <property type="match status" value="1"/>
</dbReference>
<dbReference type="InterPro" id="IPR027417">
    <property type="entry name" value="P-loop_NTPase"/>
</dbReference>
<dbReference type="Gene3D" id="3.40.50.300">
    <property type="entry name" value="P-loop containing nucleotide triphosphate hydrolases"/>
    <property type="match status" value="2"/>
</dbReference>
<dbReference type="InterPro" id="IPR038734">
    <property type="entry name" value="YhaN_AAA"/>
</dbReference>
<accession>A0A0C2HJZ8</accession>
<dbReference type="Pfam" id="PF13514">
    <property type="entry name" value="AAA_27"/>
    <property type="match status" value="1"/>
</dbReference>
<dbReference type="RefSeq" id="WP_040106527.1">
    <property type="nucleotide sequence ID" value="NZ_JABEVU030000001.1"/>
</dbReference>
<reference evidence="4 6" key="1">
    <citation type="submission" date="2015-01" db="EMBL/GenBank/DDBJ databases">
        <title>Genome sequences of high lactate-tolerant strain Salinicoccus roseus W12 with industrial interest.</title>
        <authorList>
            <person name="Wang H."/>
            <person name="Yu B."/>
        </authorList>
    </citation>
    <scope>NUCLEOTIDE SEQUENCE [LARGE SCALE GENOMIC DNA]</scope>
    <source>
        <strain evidence="4 6">W12</strain>
    </source>
</reference>
<feature type="transmembrane region" description="Helical" evidence="2">
    <location>
        <begin position="464"/>
        <end position="481"/>
    </location>
</feature>
<dbReference type="SUPFAM" id="SSF52540">
    <property type="entry name" value="P-loop containing nucleoside triphosphate hydrolases"/>
    <property type="match status" value="1"/>
</dbReference>
<feature type="coiled-coil region" evidence="1">
    <location>
        <begin position="616"/>
        <end position="643"/>
    </location>
</feature>
<feature type="coiled-coil region" evidence="1">
    <location>
        <begin position="327"/>
        <end position="455"/>
    </location>
</feature>
<dbReference type="Proteomes" id="UP000031546">
    <property type="component" value="Unassembled WGS sequence"/>
</dbReference>
<keyword evidence="2" id="KW-0812">Transmembrane</keyword>
<sequence length="975" mass="114813">MKIIALNIYGYGKITETEIDADQQFIQFFGENEAGKSTMQSFIHSILFGFPTRKEQEPRREPRMHNLYGGKITVEFPDETGPVEIERIKGKVQGDVKVYLADGSVRGEDWLIKKLNFIDKKTYRSIFSFDVLGLQDIHKNMTEDKLQEYLLRAGALGSHEYDEMLSAIDAEMKSIYKKNGTNPELNQEMDEISGLSEKIRVLEQTEERYKTLINEKIKTEDSLNAKQDALFQLDMVRKQKMKEVMYHKDIKEWKTLEDKLNIEPVVFPEQGLERYEKLRHQVQQTDRDIALRTEKLKVLKNEMDGVTLPDKDRLAYLEGIQKREPDIKQKNMEHSRLSASMEALEEEIAQLRRDIGWQQEHHEVDDSNIVKESVQTVLSKLDEVTLEEQFLIREIDQLKSDLKQFDQDIEHLEQEQISDERIRVKKEVMEREFELKEKEKMFRLIEKDYEREKRERNRVKKGQSALIIGISVLALLIGLFYLISTNWLMGGIFTVIGAVTLLLLMLTNQREEDGLKNDYQDEVRELKDAIETIKRNNNVSFDLNDARDLKMDLKTQRTKRISANVRLEELKETLALKETQHDSLNTQLAAIKDDLKVNPDIENKSIVDAIHTIREIKQKRNQINRHRIEMDNINRELQQFKKTVKEDVAAFGIHYDDSTIFYDVKSLVSGMYKDEAHYNRLKDQINLLENEIKVLAERNEDARQETVQLLDYVEAEDEEEYYYYARKYKEYQEHMERFKELSEKLEEEHFDYDARSELSTYLLADLKEEEEGVAEQMETFNSELQQEQKTLAELNSEISTLESDGKLSEVNHKFEMKKTLIQNLSEEYMSLNYIRILIETHIKAIKDERLPVVIEEARSIFEKVTRGRYINVTYDDNGITVRHVNGQLFHPLELSQSTKEMLYISLRLSLIKALKGYYQLPLIIDDAFVHFDKERKKIIIDYLRNEVDDQVLYFTCNLDSTIPSSQTVKLKERVK</sequence>
<evidence type="ECO:0000313" key="7">
    <source>
        <dbReference type="Proteomes" id="UP000527860"/>
    </source>
</evidence>
<feature type="coiled-coil region" evidence="1">
    <location>
        <begin position="185"/>
        <end position="222"/>
    </location>
</feature>
<organism evidence="4 6">
    <name type="scientific">Salinicoccus roseus</name>
    <dbReference type="NCBI Taxonomy" id="45670"/>
    <lineage>
        <taxon>Bacteria</taxon>
        <taxon>Bacillati</taxon>
        <taxon>Bacillota</taxon>
        <taxon>Bacilli</taxon>
        <taxon>Bacillales</taxon>
        <taxon>Staphylococcaceae</taxon>
        <taxon>Salinicoccus</taxon>
    </lineage>
</organism>
<dbReference type="STRING" id="45670.SN16_10170"/>
<feature type="coiled-coil region" evidence="1">
    <location>
        <begin position="671"/>
        <end position="804"/>
    </location>
</feature>
<proteinExistence type="predicted"/>
<protein>
    <submittedName>
        <fullName evidence="5">AAA family ATPase</fullName>
    </submittedName>
</protein>
<dbReference type="Proteomes" id="UP000527860">
    <property type="component" value="Unassembled WGS sequence"/>
</dbReference>
<reference evidence="5" key="2">
    <citation type="submission" date="2020-04" db="EMBL/GenBank/DDBJ databases">
        <authorList>
            <person name="Tanveer F."/>
            <person name="Xie Y."/>
            <person name="Shinwari Z.K."/>
        </authorList>
    </citation>
    <scope>NUCLEOTIDE SEQUENCE</scope>
    <source>
        <strain evidence="5">MOSEL-ME25</strain>
    </source>
</reference>
<keyword evidence="1" id="KW-0175">Coiled coil</keyword>
<dbReference type="EMBL" id="JXII01000009">
    <property type="protein sequence ID" value="KIH69886.1"/>
    <property type="molecule type" value="Genomic_DNA"/>
</dbReference>
<feature type="transmembrane region" description="Helical" evidence="2">
    <location>
        <begin position="487"/>
        <end position="506"/>
    </location>
</feature>
<reference evidence="5" key="3">
    <citation type="submission" date="2022-12" db="EMBL/GenBank/DDBJ databases">
        <title>Genome analysis and biological profiling of marine Salinicoccus roseus MOSEL-ME25.</title>
        <authorList>
            <person name="Mirza F.T."/>
            <person name="Xie Y."/>
            <person name="Shinwari Z.K."/>
        </authorList>
    </citation>
    <scope>NUCLEOTIDE SEQUENCE</scope>
    <source>
        <strain evidence="5">MOSEL-ME25</strain>
    </source>
</reference>
<evidence type="ECO:0000256" key="2">
    <source>
        <dbReference type="SAM" id="Phobius"/>
    </source>
</evidence>
<keyword evidence="7" id="KW-1185">Reference proteome</keyword>
<evidence type="ECO:0000259" key="3">
    <source>
        <dbReference type="Pfam" id="PF13514"/>
    </source>
</evidence>
<keyword evidence="2" id="KW-0472">Membrane</keyword>